<keyword evidence="1" id="KW-0812">Transmembrane</keyword>
<dbReference type="EMBL" id="FUPS01000002">
    <property type="protein sequence ID" value="SJR97810.1"/>
    <property type="molecule type" value="Genomic_DNA"/>
</dbReference>
<organism evidence="3">
    <name type="scientific">Clostridioides difficile</name>
    <name type="common">Peptoclostridium difficile</name>
    <dbReference type="NCBI Taxonomy" id="1496"/>
    <lineage>
        <taxon>Bacteria</taxon>
        <taxon>Bacillati</taxon>
        <taxon>Bacillota</taxon>
        <taxon>Clostridia</taxon>
        <taxon>Peptostreptococcales</taxon>
        <taxon>Peptostreptococcaceae</taxon>
        <taxon>Clostridioides</taxon>
    </lineage>
</organism>
<dbReference type="PANTHER" id="PTHR30336:SF4">
    <property type="entry name" value="ENVELOPE BIOGENESIS FACTOR ELYC"/>
    <property type="match status" value="1"/>
</dbReference>
<evidence type="ECO:0000313" key="9">
    <source>
        <dbReference type="Proteomes" id="UP000189137"/>
    </source>
</evidence>
<dbReference type="Proteomes" id="UP000878956">
    <property type="component" value="Unassembled WGS sequence"/>
</dbReference>
<accession>A0A069AG12</accession>
<dbReference type="Pfam" id="PF02698">
    <property type="entry name" value="DUF218"/>
    <property type="match status" value="1"/>
</dbReference>
<evidence type="ECO:0000313" key="5">
    <source>
        <dbReference type="EMBL" id="CDT10717.1"/>
    </source>
</evidence>
<reference evidence="8 10" key="3">
    <citation type="submission" date="2019-02" db="EMBL/GenBank/DDBJ databases">
        <authorList>
            <consortium name="Pathogen Informatics"/>
        </authorList>
    </citation>
    <scope>NUCLEOTIDE SEQUENCE [LARGE SCALE GENOMIC DNA]</scope>
    <source>
        <strain evidence="8">Clo34</strain>
        <strain evidence="10">clo34</strain>
        <strain evidence="7 9">VRECD0157</strain>
    </source>
</reference>
<keyword evidence="1" id="KW-1133">Transmembrane helix</keyword>
<dbReference type="EMBL" id="LK932517">
    <property type="protein sequence ID" value="CDS87766.1"/>
    <property type="molecule type" value="Genomic_DNA"/>
</dbReference>
<evidence type="ECO:0000313" key="3">
    <source>
        <dbReference type="EMBL" id="CDS87081.1"/>
    </source>
</evidence>
<dbReference type="KEGG" id="pdf:CD630DERM_18420"/>
<sequence length="248" mass="28738">MLNSITLILGIIFTIYYFYLKIVFGGISFSEIFLVVGIVLIIYQIFKKKIKEKKVFYRVLKIIISIFLIVFVVTESLIIFYPKNSLESKSDYLLILGASVKKTTPSTTLKGRLDTALKYLKINDNCYVVVSGGKGSGEKITEAKAMKDYLIKNGIDKNRIIEEDKSTNTYENFKYSKLKIEEHSQRKLSDLKVKIVTTDFHVLRSKILAYRNGYKNTSFYASKSKLSFVPTYYTREFFALWKTIIFDR</sequence>
<dbReference type="EMBL" id="LK932401">
    <property type="protein sequence ID" value="CDS87081.1"/>
    <property type="molecule type" value="Genomic_DNA"/>
</dbReference>
<evidence type="ECO:0000313" key="10">
    <source>
        <dbReference type="Proteomes" id="UP000411588"/>
    </source>
</evidence>
<keyword evidence="1" id="KW-0472">Membrane</keyword>
<reference evidence="6" key="2">
    <citation type="journal article" date="2018" name="Genome Biol.">
        <title>SKESA: strategic k-mer extension for scrupulous assemblies.</title>
        <authorList>
            <person name="Souvorov A."/>
            <person name="Agarwala R."/>
            <person name="Lipman D.J."/>
        </authorList>
    </citation>
    <scope>NUCLEOTIDE SEQUENCE</scope>
    <source>
        <strain evidence="6">HN1000</strain>
    </source>
</reference>
<gene>
    <name evidence="5" type="ORF">BN1095_310115</name>
    <name evidence="4" type="ORF">BN1096_630022</name>
    <name evidence="3" type="ORF">BN1097_620022</name>
    <name evidence="6" type="ORF">KRM00_003243</name>
    <name evidence="8" type="ORF">SAMEA1402399_01245</name>
    <name evidence="7" type="ORF">SAMEA3375112_00928</name>
</gene>
<name>A0A069AG12_CLODI</name>
<reference evidence="6" key="4">
    <citation type="submission" date="2021-06" db="EMBL/GenBank/DDBJ databases">
        <authorList>
            <consortium name="NCBI Pathogen Detection Project"/>
        </authorList>
    </citation>
    <scope>NUCLEOTIDE SEQUENCE</scope>
    <source>
        <strain evidence="6">HN1000</strain>
    </source>
</reference>
<dbReference type="InterPro" id="IPR051599">
    <property type="entry name" value="Cell_Envelope_Assoc"/>
</dbReference>
<dbReference type="PATRIC" id="fig|1496.1373.peg.1332"/>
<dbReference type="EMBL" id="LK932972">
    <property type="protein sequence ID" value="CDT10717.1"/>
    <property type="molecule type" value="Genomic_DNA"/>
</dbReference>
<dbReference type="InterPro" id="IPR014729">
    <property type="entry name" value="Rossmann-like_a/b/a_fold"/>
</dbReference>
<dbReference type="PANTHER" id="PTHR30336">
    <property type="entry name" value="INNER MEMBRANE PROTEIN, PROBABLE PERMEASE"/>
    <property type="match status" value="1"/>
</dbReference>
<feature type="transmembrane region" description="Helical" evidence="1">
    <location>
        <begin position="5"/>
        <end position="20"/>
    </location>
</feature>
<dbReference type="AlphaFoldDB" id="A0A069AG12"/>
<dbReference type="EMBL" id="DAEPXK010000045">
    <property type="protein sequence ID" value="HBH1543711.1"/>
    <property type="molecule type" value="Genomic_DNA"/>
</dbReference>
<proteinExistence type="predicted"/>
<feature type="transmembrane region" description="Helical" evidence="1">
    <location>
        <begin position="58"/>
        <end position="81"/>
    </location>
</feature>
<dbReference type="CDD" id="cd06259">
    <property type="entry name" value="YdcF-like"/>
    <property type="match status" value="1"/>
</dbReference>
<dbReference type="GO" id="GO:0000270">
    <property type="term" value="P:peptidoglycan metabolic process"/>
    <property type="evidence" value="ECO:0007669"/>
    <property type="project" value="TreeGrafter"/>
</dbReference>
<dbReference type="GO" id="GO:0043164">
    <property type="term" value="P:Gram-negative-bacterium-type cell wall biogenesis"/>
    <property type="evidence" value="ECO:0007669"/>
    <property type="project" value="TreeGrafter"/>
</dbReference>
<feature type="transmembrane region" description="Helical" evidence="1">
    <location>
        <begin position="26"/>
        <end position="46"/>
    </location>
</feature>
<feature type="domain" description="DUF218" evidence="2">
    <location>
        <begin position="91"/>
        <end position="238"/>
    </location>
</feature>
<evidence type="ECO:0000313" key="8">
    <source>
        <dbReference type="EMBL" id="VFD30783.1"/>
    </source>
</evidence>
<dbReference type="Proteomes" id="UP000189137">
    <property type="component" value="Unassembled WGS sequence"/>
</dbReference>
<evidence type="ECO:0000313" key="6">
    <source>
        <dbReference type="EMBL" id="HBH1543711.1"/>
    </source>
</evidence>
<dbReference type="Gene3D" id="3.40.50.620">
    <property type="entry name" value="HUPs"/>
    <property type="match status" value="1"/>
</dbReference>
<protein>
    <submittedName>
        <fullName evidence="7">DUF218 domain</fullName>
    </submittedName>
    <submittedName>
        <fullName evidence="8">GdmH</fullName>
    </submittedName>
    <submittedName>
        <fullName evidence="6">YdcF family protein</fullName>
    </submittedName>
</protein>
<dbReference type="GO" id="GO:0005886">
    <property type="term" value="C:plasma membrane"/>
    <property type="evidence" value="ECO:0007669"/>
    <property type="project" value="TreeGrafter"/>
</dbReference>
<reference evidence="3" key="1">
    <citation type="submission" date="2014-07" db="EMBL/GenBank/DDBJ databases">
        <authorList>
            <person name="Monot Marc"/>
        </authorList>
    </citation>
    <scope>NUCLEOTIDE SEQUENCE</scope>
    <source>
        <strain evidence="5">7032989</strain>
        <strain evidence="3">7032994</strain>
    </source>
</reference>
<dbReference type="InterPro" id="IPR003848">
    <property type="entry name" value="DUF218"/>
</dbReference>
<evidence type="ECO:0000256" key="1">
    <source>
        <dbReference type="SAM" id="Phobius"/>
    </source>
</evidence>
<dbReference type="EMBL" id="CAADAN010000003">
    <property type="protein sequence ID" value="VFD30783.1"/>
    <property type="molecule type" value="Genomic_DNA"/>
</dbReference>
<dbReference type="Proteomes" id="UP000411588">
    <property type="component" value="Unassembled WGS sequence"/>
</dbReference>
<evidence type="ECO:0000259" key="2">
    <source>
        <dbReference type="Pfam" id="PF02698"/>
    </source>
</evidence>
<evidence type="ECO:0000313" key="4">
    <source>
        <dbReference type="EMBL" id="CDS87766.1"/>
    </source>
</evidence>
<dbReference type="RefSeq" id="WP_009897033.1">
    <property type="nucleotide sequence ID" value="NZ_AP031492.1"/>
</dbReference>
<evidence type="ECO:0000313" key="7">
    <source>
        <dbReference type="EMBL" id="SJR97810.1"/>
    </source>
</evidence>